<accession>A0A1R3KNT3</accession>
<dbReference type="EMBL" id="AWUE01012640">
    <property type="protein sequence ID" value="OMP08719.1"/>
    <property type="molecule type" value="Genomic_DNA"/>
</dbReference>
<name>A0A1R3KNT3_9ROSI</name>
<sequence length="123" mass="13354">MPQKPQTQQNSPDDILAQITAAVVAQFQEMQSSLDAKYDTLATALNANSSCLHNINTQMAKLEESPPSSELLSLLGPVKGFETSSSSSQLPRPPENLSIKSPKNTLSIFDGTNPLDWLFQANH</sequence>
<evidence type="ECO:0000313" key="2">
    <source>
        <dbReference type="EMBL" id="OMP08719.1"/>
    </source>
</evidence>
<organism evidence="2 3">
    <name type="scientific">Corchorus olitorius</name>
    <dbReference type="NCBI Taxonomy" id="93759"/>
    <lineage>
        <taxon>Eukaryota</taxon>
        <taxon>Viridiplantae</taxon>
        <taxon>Streptophyta</taxon>
        <taxon>Embryophyta</taxon>
        <taxon>Tracheophyta</taxon>
        <taxon>Spermatophyta</taxon>
        <taxon>Magnoliopsida</taxon>
        <taxon>eudicotyledons</taxon>
        <taxon>Gunneridae</taxon>
        <taxon>Pentapetalae</taxon>
        <taxon>rosids</taxon>
        <taxon>malvids</taxon>
        <taxon>Malvales</taxon>
        <taxon>Malvaceae</taxon>
        <taxon>Grewioideae</taxon>
        <taxon>Apeibeae</taxon>
        <taxon>Corchorus</taxon>
    </lineage>
</organism>
<evidence type="ECO:0000256" key="1">
    <source>
        <dbReference type="SAM" id="MobiDB-lite"/>
    </source>
</evidence>
<dbReference type="Proteomes" id="UP000187203">
    <property type="component" value="Unassembled WGS sequence"/>
</dbReference>
<proteinExistence type="predicted"/>
<comment type="caution">
    <text evidence="2">The sequence shown here is derived from an EMBL/GenBank/DDBJ whole genome shotgun (WGS) entry which is preliminary data.</text>
</comment>
<gene>
    <name evidence="2" type="ORF">COLO4_06179</name>
</gene>
<feature type="region of interest" description="Disordered" evidence="1">
    <location>
        <begin position="80"/>
        <end position="104"/>
    </location>
</feature>
<protein>
    <submittedName>
        <fullName evidence="2">Uncharacterized protein</fullName>
    </submittedName>
</protein>
<keyword evidence="3" id="KW-1185">Reference proteome</keyword>
<evidence type="ECO:0000313" key="3">
    <source>
        <dbReference type="Proteomes" id="UP000187203"/>
    </source>
</evidence>
<dbReference type="AlphaFoldDB" id="A0A1R3KNT3"/>
<reference evidence="3" key="1">
    <citation type="submission" date="2013-09" db="EMBL/GenBank/DDBJ databases">
        <title>Corchorus olitorius genome sequencing.</title>
        <authorList>
            <person name="Alam M."/>
            <person name="Haque M.S."/>
            <person name="Islam M.S."/>
            <person name="Emdad E.M."/>
            <person name="Islam M.M."/>
            <person name="Ahmed B."/>
            <person name="Halim A."/>
            <person name="Hossen Q.M.M."/>
            <person name="Hossain M.Z."/>
            <person name="Ahmed R."/>
            <person name="Khan M.M."/>
            <person name="Islam R."/>
            <person name="Rashid M.M."/>
            <person name="Khan S.A."/>
            <person name="Rahman M.S."/>
            <person name="Alam M."/>
            <person name="Yahiya A.S."/>
            <person name="Khan M.S."/>
            <person name="Azam M.S."/>
            <person name="Haque T."/>
            <person name="Lashkar M.Z.H."/>
            <person name="Akhand A.I."/>
            <person name="Morshed G."/>
            <person name="Roy S."/>
            <person name="Uddin K.S."/>
            <person name="Rabeya T."/>
            <person name="Hossain A.S."/>
            <person name="Chowdhury A."/>
            <person name="Snigdha A.R."/>
            <person name="Mortoza M.S."/>
            <person name="Matin S.A."/>
            <person name="Hoque S.M.E."/>
            <person name="Islam M.K."/>
            <person name="Roy D.K."/>
            <person name="Haider R."/>
            <person name="Moosa M.M."/>
            <person name="Elias S.M."/>
            <person name="Hasan A.M."/>
            <person name="Jahan S."/>
            <person name="Shafiuddin M."/>
            <person name="Mahmood N."/>
            <person name="Shommy N.S."/>
        </authorList>
    </citation>
    <scope>NUCLEOTIDE SEQUENCE [LARGE SCALE GENOMIC DNA]</scope>
    <source>
        <strain evidence="3">cv. O-4</strain>
    </source>
</reference>